<dbReference type="AlphaFoldDB" id="A0A376ZE26"/>
<reference evidence="1 2" key="1">
    <citation type="submission" date="2018-06" db="EMBL/GenBank/DDBJ databases">
        <authorList>
            <consortium name="Pathogen Informatics"/>
            <person name="Doyle S."/>
        </authorList>
    </citation>
    <scope>NUCLEOTIDE SEQUENCE [LARGE SCALE GENOMIC DNA]</scope>
    <source>
        <strain evidence="1 2">NCTC8179</strain>
    </source>
</reference>
<protein>
    <submittedName>
        <fullName evidence="1">Uncharacterized protein</fullName>
    </submittedName>
</protein>
<sequence>MSLLIILCKRFFKSDHQGGYQLDYKVALSISVMWIASQSLCLLTCSRGYRGHLAFPDGVLYDTSLYTRSYKFTPAQWSQERGD</sequence>
<gene>
    <name evidence="1" type="ORF">NCTC8179_00117</name>
</gene>
<accession>A0A376ZE26</accession>
<dbReference type="Proteomes" id="UP000255543">
    <property type="component" value="Unassembled WGS sequence"/>
</dbReference>
<evidence type="ECO:0000313" key="1">
    <source>
        <dbReference type="EMBL" id="STK42736.1"/>
    </source>
</evidence>
<organism evidence="1 2">
    <name type="scientific">Escherichia coli</name>
    <dbReference type="NCBI Taxonomy" id="562"/>
    <lineage>
        <taxon>Bacteria</taxon>
        <taxon>Pseudomonadati</taxon>
        <taxon>Pseudomonadota</taxon>
        <taxon>Gammaproteobacteria</taxon>
        <taxon>Enterobacterales</taxon>
        <taxon>Enterobacteriaceae</taxon>
        <taxon>Escherichia</taxon>
    </lineage>
</organism>
<dbReference type="EMBL" id="UGEB01000001">
    <property type="protein sequence ID" value="STK42736.1"/>
    <property type="molecule type" value="Genomic_DNA"/>
</dbReference>
<name>A0A376ZE26_ECOLX</name>
<evidence type="ECO:0000313" key="2">
    <source>
        <dbReference type="Proteomes" id="UP000255543"/>
    </source>
</evidence>
<proteinExistence type="predicted"/>